<dbReference type="GO" id="GO:0005737">
    <property type="term" value="C:cytoplasm"/>
    <property type="evidence" value="ECO:0007669"/>
    <property type="project" value="UniProtKB-SubCell"/>
</dbReference>
<organism evidence="3 4">
    <name type="scientific">Peptoniphilus indolicus</name>
    <dbReference type="NCBI Taxonomy" id="33030"/>
    <lineage>
        <taxon>Bacteria</taxon>
        <taxon>Bacillati</taxon>
        <taxon>Bacillota</taxon>
        <taxon>Tissierellia</taxon>
        <taxon>Tissierellales</taxon>
        <taxon>Peptoniphilaceae</taxon>
        <taxon>Peptoniphilus</taxon>
    </lineage>
</organism>
<dbReference type="SUPFAM" id="SSF52374">
    <property type="entry name" value="Nucleotidylyl transferase"/>
    <property type="match status" value="1"/>
</dbReference>
<dbReference type="HAMAP" id="MF_01539">
    <property type="entry name" value="TmcAL"/>
    <property type="match status" value="1"/>
</dbReference>
<feature type="binding site" evidence="2">
    <location>
        <position position="98"/>
    </location>
    <ligand>
        <name>ATP</name>
        <dbReference type="ChEBI" id="CHEBI:30616"/>
    </ligand>
</feature>
<accession>A0A379D8Q4</accession>
<dbReference type="GO" id="GO:0016879">
    <property type="term" value="F:ligase activity, forming carbon-nitrogen bonds"/>
    <property type="evidence" value="ECO:0007669"/>
    <property type="project" value="UniProtKB-UniRule"/>
</dbReference>
<gene>
    <name evidence="2" type="primary">tmcAL</name>
    <name evidence="3" type="ORF">NCTC11088_00085</name>
</gene>
<dbReference type="InterPro" id="IPR008513">
    <property type="entry name" value="tRNA(Met)_cyd_acetate_ligase"/>
</dbReference>
<keyword evidence="2" id="KW-0436">Ligase</keyword>
<keyword evidence="2" id="KW-0963">Cytoplasm</keyword>
<evidence type="ECO:0000313" key="4">
    <source>
        <dbReference type="Proteomes" id="UP000254777"/>
    </source>
</evidence>
<keyword evidence="2" id="KW-0067">ATP-binding</keyword>
<dbReference type="GO" id="GO:0000049">
    <property type="term" value="F:tRNA binding"/>
    <property type="evidence" value="ECO:0007669"/>
    <property type="project" value="UniProtKB-KW"/>
</dbReference>
<feature type="binding site" evidence="2">
    <location>
        <begin position="7"/>
        <end position="20"/>
    </location>
    <ligand>
        <name>ATP</name>
        <dbReference type="ChEBI" id="CHEBI:30616"/>
    </ligand>
</feature>
<comment type="function">
    <text evidence="2">Catalyzes the formation of N(4)-acetylcytidine (ac(4)C) at the wobble position of elongator tRNA(Met), using acetate and ATP as substrates. First activates an acetate ion to form acetyladenylate (Ac-AMP) and then transfers the acetyl group to tRNA to form ac(4)C34.</text>
</comment>
<comment type="caution">
    <text evidence="2">Lacks conserved residue(s) required for the propagation of feature annotation.</text>
</comment>
<dbReference type="Gene3D" id="3.40.50.620">
    <property type="entry name" value="HUPs"/>
    <property type="match status" value="1"/>
</dbReference>
<dbReference type="AlphaFoldDB" id="A0A379D8Q4"/>
<feature type="binding site" evidence="2">
    <location>
        <position position="179"/>
    </location>
    <ligand>
        <name>ATP</name>
        <dbReference type="ChEBI" id="CHEBI:30616"/>
    </ligand>
</feature>
<comment type="subcellular location">
    <subcellularLocation>
        <location evidence="2">Cytoplasm</location>
    </subcellularLocation>
</comment>
<dbReference type="EMBL" id="UGTH01000001">
    <property type="protein sequence ID" value="SUB74354.1"/>
    <property type="molecule type" value="Genomic_DNA"/>
</dbReference>
<reference evidence="3 4" key="1">
    <citation type="submission" date="2018-06" db="EMBL/GenBank/DDBJ databases">
        <authorList>
            <consortium name="Pathogen Informatics"/>
            <person name="Doyle S."/>
        </authorList>
    </citation>
    <scope>NUCLEOTIDE SEQUENCE [LARGE SCALE GENOMIC DNA]</scope>
    <source>
        <strain evidence="3 4">NCTC11088</strain>
    </source>
</reference>
<dbReference type="Proteomes" id="UP000254777">
    <property type="component" value="Unassembled WGS sequence"/>
</dbReference>
<keyword evidence="1 2" id="KW-0819">tRNA processing</keyword>
<evidence type="ECO:0000313" key="3">
    <source>
        <dbReference type="EMBL" id="SUB74354.1"/>
    </source>
</evidence>
<evidence type="ECO:0000256" key="2">
    <source>
        <dbReference type="HAMAP-Rule" id="MF_01539"/>
    </source>
</evidence>
<evidence type="ECO:0000256" key="1">
    <source>
        <dbReference type="ARBA" id="ARBA00022694"/>
    </source>
</evidence>
<dbReference type="PANTHER" id="PTHR37825:SF1">
    <property type="entry name" value="TRNA(MET) CYTIDINE ACETATE LIGASE"/>
    <property type="match status" value="1"/>
</dbReference>
<dbReference type="GO" id="GO:0005524">
    <property type="term" value="F:ATP binding"/>
    <property type="evidence" value="ECO:0007669"/>
    <property type="project" value="UniProtKB-KW"/>
</dbReference>
<dbReference type="Pfam" id="PF05636">
    <property type="entry name" value="HIGH_NTase1"/>
    <property type="match status" value="1"/>
</dbReference>
<proteinExistence type="inferred from homology"/>
<dbReference type="InterPro" id="IPR014729">
    <property type="entry name" value="Rossmann-like_a/b/a_fold"/>
</dbReference>
<dbReference type="EC" id="6.3.4.-" evidence="2"/>
<dbReference type="PANTHER" id="PTHR37825">
    <property type="entry name" value="TRNA(MET) CYTIDINE ACETATE LIGASE"/>
    <property type="match status" value="1"/>
</dbReference>
<comment type="catalytic activity">
    <reaction evidence="2">
        <text>cytidine(34) in elongator tRNA(Met) + acetate + ATP = N(4)-acetylcytidine(34) in elongator tRNA(Met) + AMP + diphosphate</text>
        <dbReference type="Rhea" id="RHEA:58144"/>
        <dbReference type="Rhea" id="RHEA-COMP:10693"/>
        <dbReference type="Rhea" id="RHEA-COMP:10694"/>
        <dbReference type="ChEBI" id="CHEBI:30089"/>
        <dbReference type="ChEBI" id="CHEBI:30616"/>
        <dbReference type="ChEBI" id="CHEBI:33019"/>
        <dbReference type="ChEBI" id="CHEBI:74900"/>
        <dbReference type="ChEBI" id="CHEBI:82748"/>
        <dbReference type="ChEBI" id="CHEBI:456215"/>
    </reaction>
</comment>
<sequence>MSIKAIIAEYNPFHNGHLHQIKLINSDYTIVIMSSSFTQRGTPAILDKFTRARLAIENGADLVLELPTIYCTSNAQIFSEGAISILNSLDIVDTLCFGSENSLSEIIDVVYKTENIDNKSLAINLSKGYSFIKAKQLSYKNLSDIEFEIMNKPNNILGIEYVKALKKFNSKIIPFSIPRKNVGHSSEIIVDGFASASTIRNISNNKNFSKLKNLVPENTYVALQEKGTDISQNFFQLFKYKLFSGNISFSDYMDYELGLENRLYSYLDTLDYNEYINLVSTKRYTKSRIRRLICQIVFDLKREFILESINHPYVRVLGINNNGTDLLNKLKEKEINYITKFSDKNIFSSHIKKIIKKEILVSNTYNMLQNNPLNQDYKNNPYIQP</sequence>
<keyword evidence="2" id="KW-0547">Nucleotide-binding</keyword>
<dbReference type="RefSeq" id="WP_115311909.1">
    <property type="nucleotide sequence ID" value="NZ_UGTH01000001.1"/>
</dbReference>
<comment type="similarity">
    <text evidence="2">Belongs to the TmcAL family.</text>
</comment>
<feature type="binding site" evidence="2">
    <location>
        <position position="154"/>
    </location>
    <ligand>
        <name>ATP</name>
        <dbReference type="ChEBI" id="CHEBI:30616"/>
    </ligand>
</feature>
<protein>
    <recommendedName>
        <fullName evidence="2">tRNA(Met) cytidine acetate ligase</fullName>
        <ecNumber evidence="2">6.3.4.-</ecNumber>
    </recommendedName>
</protein>
<name>A0A379D8Q4_9FIRM</name>
<keyword evidence="2" id="KW-0820">tRNA-binding</keyword>
<keyword evidence="2" id="KW-0694">RNA-binding</keyword>
<dbReference type="GO" id="GO:0006400">
    <property type="term" value="P:tRNA modification"/>
    <property type="evidence" value="ECO:0007669"/>
    <property type="project" value="UniProtKB-UniRule"/>
</dbReference>